<evidence type="ECO:0000256" key="1">
    <source>
        <dbReference type="ARBA" id="ARBA00004496"/>
    </source>
</evidence>
<evidence type="ECO:0000256" key="9">
    <source>
        <dbReference type="SAM" id="MobiDB-lite"/>
    </source>
</evidence>
<evidence type="ECO:0000313" key="12">
    <source>
        <dbReference type="Proteomes" id="UP001295444"/>
    </source>
</evidence>
<dbReference type="Pfam" id="PF03456">
    <property type="entry name" value="uDENN"/>
    <property type="match status" value="1"/>
</dbReference>
<evidence type="ECO:0000259" key="10">
    <source>
        <dbReference type="PROSITE" id="PS50211"/>
    </source>
</evidence>
<dbReference type="EMBL" id="OW240915">
    <property type="protein sequence ID" value="CAH2286041.1"/>
    <property type="molecule type" value="Genomic_DNA"/>
</dbReference>
<feature type="compositionally biased region" description="Basic and acidic residues" evidence="9">
    <location>
        <begin position="140"/>
        <end position="149"/>
    </location>
</feature>
<feature type="region of interest" description="Disordered" evidence="9">
    <location>
        <begin position="101"/>
        <end position="149"/>
    </location>
</feature>
<dbReference type="Gene3D" id="3.40.50.11500">
    <property type="match status" value="1"/>
</dbReference>
<organism evidence="11 12">
    <name type="scientific">Pelobates cultripes</name>
    <name type="common">Western spadefoot toad</name>
    <dbReference type="NCBI Taxonomy" id="61616"/>
    <lineage>
        <taxon>Eukaryota</taxon>
        <taxon>Metazoa</taxon>
        <taxon>Chordata</taxon>
        <taxon>Craniata</taxon>
        <taxon>Vertebrata</taxon>
        <taxon>Euteleostomi</taxon>
        <taxon>Amphibia</taxon>
        <taxon>Batrachia</taxon>
        <taxon>Anura</taxon>
        <taxon>Pelobatoidea</taxon>
        <taxon>Pelobatidae</taxon>
        <taxon>Pelobates</taxon>
    </lineage>
</organism>
<dbReference type="InterPro" id="IPR011047">
    <property type="entry name" value="Quinoprotein_ADH-like_sf"/>
</dbReference>
<feature type="compositionally biased region" description="Basic residues" evidence="9">
    <location>
        <begin position="115"/>
        <end position="128"/>
    </location>
</feature>
<evidence type="ECO:0000256" key="3">
    <source>
        <dbReference type="ARBA" id="ARBA00022553"/>
    </source>
</evidence>
<dbReference type="Gene3D" id="3.30.450.200">
    <property type="match status" value="1"/>
</dbReference>
<keyword evidence="2" id="KW-0963">Cytoplasm</keyword>
<dbReference type="PANTHER" id="PTHR12296">
    <property type="entry name" value="DENN DOMAIN-CONTAINING PROTEIN 4"/>
    <property type="match status" value="1"/>
</dbReference>
<dbReference type="InterPro" id="IPR057977">
    <property type="entry name" value="TPR_DENND3"/>
</dbReference>
<evidence type="ECO:0000256" key="4">
    <source>
        <dbReference type="ARBA" id="ARBA00022574"/>
    </source>
</evidence>
<keyword evidence="6" id="KW-0677">Repeat</keyword>
<dbReference type="InterPro" id="IPR051696">
    <property type="entry name" value="DENN_Domain_GEFs"/>
</dbReference>
<dbReference type="SMART" id="SM00801">
    <property type="entry name" value="dDENN"/>
    <property type="match status" value="1"/>
</dbReference>
<dbReference type="InterPro" id="IPR005112">
    <property type="entry name" value="dDENN_dom"/>
</dbReference>
<evidence type="ECO:0000313" key="11">
    <source>
        <dbReference type="EMBL" id="CAH2286041.1"/>
    </source>
</evidence>
<dbReference type="InterPro" id="IPR015943">
    <property type="entry name" value="WD40/YVTN_repeat-like_dom_sf"/>
</dbReference>
<protein>
    <recommendedName>
        <fullName evidence="8">DENN domain-containing protein 3</fullName>
    </recommendedName>
</protein>
<dbReference type="GO" id="GO:0032483">
    <property type="term" value="P:regulation of Rab protein signal transduction"/>
    <property type="evidence" value="ECO:0007669"/>
    <property type="project" value="TreeGrafter"/>
</dbReference>
<dbReference type="GO" id="GO:0031410">
    <property type="term" value="C:cytoplasmic vesicle"/>
    <property type="evidence" value="ECO:0007669"/>
    <property type="project" value="TreeGrafter"/>
</dbReference>
<keyword evidence="3" id="KW-0597">Phosphoprotein</keyword>
<dbReference type="Pfam" id="PF25570">
    <property type="entry name" value="TPR_DENND3"/>
    <property type="match status" value="1"/>
</dbReference>
<evidence type="ECO:0000256" key="6">
    <source>
        <dbReference type="ARBA" id="ARBA00022737"/>
    </source>
</evidence>
<dbReference type="PROSITE" id="PS50211">
    <property type="entry name" value="DENN"/>
    <property type="match status" value="1"/>
</dbReference>
<feature type="domain" description="UDENN" evidence="10">
    <location>
        <begin position="115"/>
        <end position="548"/>
    </location>
</feature>
<dbReference type="InterPro" id="IPR037516">
    <property type="entry name" value="Tripartite_DENN"/>
</dbReference>
<gene>
    <name evidence="11" type="ORF">PECUL_23A000819</name>
</gene>
<keyword evidence="5" id="KW-0344">Guanine-nucleotide releasing factor</keyword>
<dbReference type="InterPro" id="IPR005113">
    <property type="entry name" value="uDENN_dom"/>
</dbReference>
<comment type="subcellular location">
    <subcellularLocation>
        <location evidence="1">Cytoplasm</location>
    </subcellularLocation>
</comment>
<dbReference type="Pfam" id="PF02141">
    <property type="entry name" value="DENN"/>
    <property type="match status" value="1"/>
</dbReference>
<keyword evidence="12" id="KW-1185">Reference proteome</keyword>
<dbReference type="PANTHER" id="PTHR12296:SF21">
    <property type="entry name" value="DENN DOMAIN-CONTAINING PROTEIN 3"/>
    <property type="match status" value="1"/>
</dbReference>
<proteinExistence type="predicted"/>
<name>A0AAD1W2L1_PELCU</name>
<dbReference type="SUPFAM" id="SSF50998">
    <property type="entry name" value="Quinoprotein alcohol dehydrogenase-like"/>
    <property type="match status" value="1"/>
</dbReference>
<dbReference type="InterPro" id="IPR001194">
    <property type="entry name" value="cDENN_dom"/>
</dbReference>
<dbReference type="FunFam" id="3.40.50.11500:FF:000008">
    <property type="entry name" value="DENN domain containing 3"/>
    <property type="match status" value="1"/>
</dbReference>
<dbReference type="SMART" id="SM00320">
    <property type="entry name" value="WD40"/>
    <property type="match status" value="3"/>
</dbReference>
<dbReference type="Proteomes" id="UP001295444">
    <property type="component" value="Chromosome 04"/>
</dbReference>
<evidence type="ECO:0000256" key="2">
    <source>
        <dbReference type="ARBA" id="ARBA00022490"/>
    </source>
</evidence>
<evidence type="ECO:0000256" key="7">
    <source>
        <dbReference type="ARBA" id="ARBA00062438"/>
    </source>
</evidence>
<accession>A0AAD1W2L1</accession>
<comment type="subunit">
    <text evidence="7">Forms oligomers. Interacts with 6 of the 7 known isoforms of 14-3-3 proteins.</text>
</comment>
<dbReference type="SMART" id="SM00800">
    <property type="entry name" value="uDENN"/>
    <property type="match status" value="1"/>
</dbReference>
<dbReference type="InterPro" id="IPR043153">
    <property type="entry name" value="DENN_C"/>
</dbReference>
<dbReference type="SMART" id="SM00799">
    <property type="entry name" value="DENN"/>
    <property type="match status" value="1"/>
</dbReference>
<evidence type="ECO:0000256" key="8">
    <source>
        <dbReference type="ARBA" id="ARBA00074528"/>
    </source>
</evidence>
<dbReference type="InterPro" id="IPR001680">
    <property type="entry name" value="WD40_rpt"/>
</dbReference>
<keyword evidence="4" id="KW-0853">WD repeat</keyword>
<reference evidence="11" key="1">
    <citation type="submission" date="2022-03" db="EMBL/GenBank/DDBJ databases">
        <authorList>
            <person name="Alioto T."/>
            <person name="Alioto T."/>
            <person name="Gomez Garrido J."/>
        </authorList>
    </citation>
    <scope>NUCLEOTIDE SEQUENCE</scope>
</reference>
<dbReference type="GO" id="GO:0005085">
    <property type="term" value="F:guanyl-nucleotide exchange factor activity"/>
    <property type="evidence" value="ECO:0007669"/>
    <property type="project" value="UniProtKB-KW"/>
</dbReference>
<sequence>MAPQPGAQTWSQQQLDGTCILVRAEPQTGIHRAATVRALPETADMEDTELPSGLLEICVVIGANSEKIRGIDKVLQKGIRSLQDLEPEILSVFVPPFAPKEETQVHSTSQNSFHRGAKRRSFRKKKDKNKPENVHSNGTDQKDTEDISVPKDIDLNGLPSLCFPGGLQLTSEPKEDHFHFLVFTDVCGNRTYGVVAQFCRPVQDALGLCNGQAFWDSSTTVNAKTRDVFVQFAVCIISRYPYYSALKDCLSCLMIQLKCCKDTDVDGHVKEFAAKLSLIPNPPPGPLNLVFSMKPLQIVFPSREDPDSPIIDLDLHLPFLCFTPKLVLQIMSCILTEQRIVFFSSDWALLTLIAECFMIYLHPMQWQHTFVPILSRQMLDFIMAPTSFLMGCHLDYYEQVCKEAEDLILINIDYGSIVCSLNGEEDIEIPDIPVEAAENFIARAQSLQFHYDLEMSHLSSSVDIGEQRMRRKLWQQNLNSEVQEIALELIVNIFRDVKGHLNYEHRVFNSEEFLKTRACGDHPFYKKVLDTYTFHSFLKVRLNKKMDIFARMELRTSSETDGHMNLLLDSPRRRGTDKIKRFRPEHMFSKKLVISMPNLQDDTMHDVPIRHYSLRMPSQDNGVNIPDKTVYTFKLPEIMFPLVNRCVQSYYSDFNNYLSREINCLPPENSALLARYYYLRGLVYLMQGKLLNALLDFQNLYKTDVRIFPLDLVRKVLLILPPSERQQAERKPELKRLFSQVLEKDRDAVRADDRVKKFELPKTHMQLNDFVRRVQESGIVKDKDTIHRLFDALTVGHQKQVDPEIFKHFYTYWKETEAEAEDVNLPSVVTEYLDKNEFVYKLSNSLKTNYGVGKIAMTQKRLFLLSEGRPGYTEITTFRNIDDVKCTTVSLFVLRIPTLRIKSSSRKEVFEANLKSECDLWDLMIKEMWAGRKMADDHKDPEYIQKALKNALLMDAVVASLQTSKAIYAASKLSYFDQMKKEVPMMLPITTAETLKHRINPSSGETIVQSVDVLLYTPGQLETSERDDTPKLWCSLSEGKVVVFNASTWSVQQHCVRVGNAKLRCMTAVEQNQVWIGSSDSTIYIINSHSMSCNKQLTDHRTELVDIALDTCVSDRRIAYSCSADGKVFAWDISTLKIHEKFHIQCQTVTSMRTHNDLLLFCTRDCVLVTKKNGQLFQQLEITENLCKFGSSFHCIQMFSDKGQLWASCKGSNVIFIFDINDFSRPSFRIHLQDCTAIMCMLKVKQQIWVGTKGIAQGKIKGKIYVINVETRNVAKELVAHADVVKSLCSAEDRYVLSGSGKEDGKVAIWKVE</sequence>
<evidence type="ECO:0000256" key="5">
    <source>
        <dbReference type="ARBA" id="ARBA00022658"/>
    </source>
</evidence>
<dbReference type="Gene3D" id="2.130.10.10">
    <property type="entry name" value="YVTN repeat-like/Quinoprotein amine dehydrogenase"/>
    <property type="match status" value="1"/>
</dbReference>